<reference evidence="12 13" key="1">
    <citation type="submission" date="2018-02" db="EMBL/GenBank/DDBJ databases">
        <title>Genome sequencing of Solimonas sp. HR-BB.</title>
        <authorList>
            <person name="Lee Y."/>
            <person name="Jeon C.O."/>
        </authorList>
    </citation>
    <scope>NUCLEOTIDE SEQUENCE [LARGE SCALE GENOMIC DNA]</scope>
    <source>
        <strain evidence="12 13">HR-BB</strain>
    </source>
</reference>
<organism evidence="12 13">
    <name type="scientific">Solimonas fluminis</name>
    <dbReference type="NCBI Taxonomy" id="2086571"/>
    <lineage>
        <taxon>Bacteria</taxon>
        <taxon>Pseudomonadati</taxon>
        <taxon>Pseudomonadota</taxon>
        <taxon>Gammaproteobacteria</taxon>
        <taxon>Nevskiales</taxon>
        <taxon>Nevskiaceae</taxon>
        <taxon>Solimonas</taxon>
    </lineage>
</organism>
<dbReference type="GO" id="GO:0019632">
    <property type="term" value="P:shikimate metabolic process"/>
    <property type="evidence" value="ECO:0007669"/>
    <property type="project" value="InterPro"/>
</dbReference>
<dbReference type="HAMAP" id="MF_00222">
    <property type="entry name" value="Shikimate_DH_AroE"/>
    <property type="match status" value="1"/>
</dbReference>
<feature type="binding site" evidence="8">
    <location>
        <position position="214"/>
    </location>
    <ligand>
        <name>NADP(+)</name>
        <dbReference type="ChEBI" id="CHEBI:58349"/>
    </ligand>
</feature>
<gene>
    <name evidence="8" type="primary">aroE</name>
    <name evidence="12" type="ORF">C3942_04975</name>
</gene>
<evidence type="ECO:0000256" key="6">
    <source>
        <dbReference type="ARBA" id="ARBA00023141"/>
    </source>
</evidence>
<dbReference type="GO" id="GO:0009423">
    <property type="term" value="P:chorismate biosynthetic process"/>
    <property type="evidence" value="ECO:0007669"/>
    <property type="project" value="UniProtKB-UniRule"/>
</dbReference>
<dbReference type="InterPro" id="IPR006151">
    <property type="entry name" value="Shikm_DH/Glu-tRNA_Rdtase"/>
</dbReference>
<dbReference type="Proteomes" id="UP000238220">
    <property type="component" value="Unassembled WGS sequence"/>
</dbReference>
<evidence type="ECO:0000256" key="3">
    <source>
        <dbReference type="ARBA" id="ARBA00022605"/>
    </source>
</evidence>
<feature type="binding site" evidence="8">
    <location>
        <begin position="126"/>
        <end position="130"/>
    </location>
    <ligand>
        <name>NADP(+)</name>
        <dbReference type="ChEBI" id="CHEBI:58349"/>
    </ligand>
</feature>
<dbReference type="InterPro" id="IPR036291">
    <property type="entry name" value="NAD(P)-bd_dom_sf"/>
</dbReference>
<feature type="binding site" evidence="8">
    <location>
        <position position="86"/>
    </location>
    <ligand>
        <name>shikimate</name>
        <dbReference type="ChEBI" id="CHEBI:36208"/>
    </ligand>
</feature>
<dbReference type="Gene3D" id="3.40.50.10860">
    <property type="entry name" value="Leucine Dehydrogenase, chain A, domain 1"/>
    <property type="match status" value="1"/>
</dbReference>
<feature type="binding site" evidence="8">
    <location>
        <position position="245"/>
    </location>
    <ligand>
        <name>shikimate</name>
        <dbReference type="ChEBI" id="CHEBI:36208"/>
    </ligand>
</feature>
<dbReference type="SUPFAM" id="SSF53223">
    <property type="entry name" value="Aminoacid dehydrogenase-like, N-terminal domain"/>
    <property type="match status" value="1"/>
</dbReference>
<feature type="binding site" evidence="8">
    <location>
        <position position="77"/>
    </location>
    <ligand>
        <name>NADP(+)</name>
        <dbReference type="ChEBI" id="CHEBI:58349"/>
    </ligand>
</feature>
<evidence type="ECO:0000259" key="10">
    <source>
        <dbReference type="Pfam" id="PF08501"/>
    </source>
</evidence>
<evidence type="ECO:0000256" key="5">
    <source>
        <dbReference type="ARBA" id="ARBA00023002"/>
    </source>
</evidence>
<dbReference type="SUPFAM" id="SSF51735">
    <property type="entry name" value="NAD(P)-binding Rossmann-fold domains"/>
    <property type="match status" value="1"/>
</dbReference>
<keyword evidence="5 8" id="KW-0560">Oxidoreductase</keyword>
<keyword evidence="6 8" id="KW-0057">Aromatic amino acid biosynthesis</keyword>
<dbReference type="AlphaFoldDB" id="A0A2S5TJ90"/>
<protein>
    <recommendedName>
        <fullName evidence="2 8">Shikimate dehydrogenase (NADP(+))</fullName>
        <shortName evidence="8">SDH</shortName>
        <ecNumber evidence="2 8">1.1.1.25</ecNumber>
    </recommendedName>
</protein>
<dbReference type="UniPathway" id="UPA00053">
    <property type="reaction ID" value="UER00087"/>
</dbReference>
<dbReference type="OrthoDB" id="9776868at2"/>
<dbReference type="NCBIfam" id="TIGR00507">
    <property type="entry name" value="aroE"/>
    <property type="match status" value="1"/>
</dbReference>
<evidence type="ECO:0000256" key="8">
    <source>
        <dbReference type="HAMAP-Rule" id="MF_00222"/>
    </source>
</evidence>
<dbReference type="InterPro" id="IPR011342">
    <property type="entry name" value="Shikimate_DH"/>
</dbReference>
<keyword evidence="4 8" id="KW-0521">NADP</keyword>
<evidence type="ECO:0000259" key="11">
    <source>
        <dbReference type="Pfam" id="PF18317"/>
    </source>
</evidence>
<comment type="catalytic activity">
    <reaction evidence="7 8">
        <text>shikimate + NADP(+) = 3-dehydroshikimate + NADPH + H(+)</text>
        <dbReference type="Rhea" id="RHEA:17737"/>
        <dbReference type="ChEBI" id="CHEBI:15378"/>
        <dbReference type="ChEBI" id="CHEBI:16630"/>
        <dbReference type="ChEBI" id="CHEBI:36208"/>
        <dbReference type="ChEBI" id="CHEBI:57783"/>
        <dbReference type="ChEBI" id="CHEBI:58349"/>
        <dbReference type="EC" id="1.1.1.25"/>
    </reaction>
</comment>
<feature type="binding site" evidence="8">
    <location>
        <position position="61"/>
    </location>
    <ligand>
        <name>shikimate</name>
        <dbReference type="ChEBI" id="CHEBI:36208"/>
    </ligand>
</feature>
<evidence type="ECO:0000259" key="9">
    <source>
        <dbReference type="Pfam" id="PF01488"/>
    </source>
</evidence>
<proteinExistence type="inferred from homology"/>
<keyword evidence="13" id="KW-1185">Reference proteome</keyword>
<feature type="domain" description="Quinate/shikimate 5-dehydrogenase/glutamyl-tRNA reductase" evidence="9">
    <location>
        <begin position="116"/>
        <end position="192"/>
    </location>
</feature>
<feature type="binding site" evidence="8">
    <location>
        <position position="238"/>
    </location>
    <ligand>
        <name>NADP(+)</name>
        <dbReference type="ChEBI" id="CHEBI:58349"/>
    </ligand>
</feature>
<name>A0A2S5TJ90_9GAMM</name>
<comment type="similarity">
    <text evidence="8">Belongs to the shikimate dehydrogenase family.</text>
</comment>
<dbReference type="Pfam" id="PF08501">
    <property type="entry name" value="Shikimate_dh_N"/>
    <property type="match status" value="1"/>
</dbReference>
<dbReference type="InterPro" id="IPR013708">
    <property type="entry name" value="Shikimate_DH-bd_N"/>
</dbReference>
<evidence type="ECO:0000256" key="7">
    <source>
        <dbReference type="ARBA" id="ARBA00049442"/>
    </source>
</evidence>
<feature type="domain" description="SDH C-terminal" evidence="11">
    <location>
        <begin position="238"/>
        <end position="268"/>
    </location>
</feature>
<dbReference type="PANTHER" id="PTHR21089">
    <property type="entry name" value="SHIKIMATE DEHYDROGENASE"/>
    <property type="match status" value="1"/>
</dbReference>
<dbReference type="GO" id="GO:0009073">
    <property type="term" value="P:aromatic amino acid family biosynthetic process"/>
    <property type="evidence" value="ECO:0007669"/>
    <property type="project" value="UniProtKB-KW"/>
</dbReference>
<comment type="function">
    <text evidence="8">Involved in the biosynthesis of the chorismate, which leads to the biosynthesis of aromatic amino acids. Catalyzes the reversible NADPH linked reduction of 3-dehydroshikimate (DHSA) to yield shikimate (SA).</text>
</comment>
<dbReference type="PANTHER" id="PTHR21089:SF1">
    <property type="entry name" value="BIFUNCTIONAL 3-DEHYDROQUINATE DEHYDRATASE_SHIKIMATE DEHYDROGENASE, CHLOROPLASTIC"/>
    <property type="match status" value="1"/>
</dbReference>
<dbReference type="Gene3D" id="3.40.50.720">
    <property type="entry name" value="NAD(P)-binding Rossmann-like Domain"/>
    <property type="match status" value="1"/>
</dbReference>
<dbReference type="GO" id="GO:0008652">
    <property type="term" value="P:amino acid biosynthetic process"/>
    <property type="evidence" value="ECO:0007669"/>
    <property type="project" value="UniProtKB-KW"/>
</dbReference>
<feature type="binding site" evidence="8">
    <location>
        <begin position="14"/>
        <end position="16"/>
    </location>
    <ligand>
        <name>shikimate</name>
        <dbReference type="ChEBI" id="CHEBI:36208"/>
    </ligand>
</feature>
<feature type="active site" description="Proton acceptor" evidence="8">
    <location>
        <position position="65"/>
    </location>
</feature>
<comment type="subunit">
    <text evidence="8">Homodimer.</text>
</comment>
<dbReference type="NCBIfam" id="NF001310">
    <property type="entry name" value="PRK00258.1-2"/>
    <property type="match status" value="1"/>
</dbReference>
<dbReference type="InterPro" id="IPR041121">
    <property type="entry name" value="SDH_C"/>
</dbReference>
<evidence type="ECO:0000313" key="12">
    <source>
        <dbReference type="EMBL" id="PPE75031.1"/>
    </source>
</evidence>
<sequence length="270" mass="28656">MDRYAVIGSPVSHSKSPFIHGRFAEATGQSMSYEALEIAPEALAERLAQLHAEGYRGFNVTLPHKLAVARLCGQVSERAQLAGAVNTLLRTEGGWQGDNSDGEGFVTDLRRNCGIGLAGKRVLVIGAGGAARGILQPLLGEKPAELVLSSRNPWKPEEIAEQFKPQGRITPRTHASLKGDLYDVIVNATSTGHQGFMPKLPGPLLAPGGACYDLSYGKAHEPFAAWARAQGAARIADGLGMLVEQAAVSFALWRGVRPETATVLAELRAA</sequence>
<evidence type="ECO:0000256" key="2">
    <source>
        <dbReference type="ARBA" id="ARBA00012962"/>
    </source>
</evidence>
<feature type="binding site" evidence="8">
    <location>
        <position position="216"/>
    </location>
    <ligand>
        <name>shikimate</name>
        <dbReference type="ChEBI" id="CHEBI:36208"/>
    </ligand>
</feature>
<dbReference type="InterPro" id="IPR022893">
    <property type="entry name" value="Shikimate_DH_fam"/>
</dbReference>
<dbReference type="GO" id="GO:0004764">
    <property type="term" value="F:shikimate 3-dehydrogenase (NADP+) activity"/>
    <property type="evidence" value="ECO:0007669"/>
    <property type="project" value="UniProtKB-UniRule"/>
</dbReference>
<comment type="caution">
    <text evidence="8">Lacks conserved residue(s) required for the propagation of feature annotation.</text>
</comment>
<dbReference type="EMBL" id="PSNW01000002">
    <property type="protein sequence ID" value="PPE75031.1"/>
    <property type="molecule type" value="Genomic_DNA"/>
</dbReference>
<evidence type="ECO:0000313" key="13">
    <source>
        <dbReference type="Proteomes" id="UP000238220"/>
    </source>
</evidence>
<dbReference type="InterPro" id="IPR046346">
    <property type="entry name" value="Aminoacid_DH-like_N_sf"/>
</dbReference>
<dbReference type="GO" id="GO:0050661">
    <property type="term" value="F:NADP binding"/>
    <property type="evidence" value="ECO:0007669"/>
    <property type="project" value="InterPro"/>
</dbReference>
<dbReference type="CDD" id="cd01065">
    <property type="entry name" value="NAD_bind_Shikimate_DH"/>
    <property type="match status" value="1"/>
</dbReference>
<evidence type="ECO:0000256" key="4">
    <source>
        <dbReference type="ARBA" id="ARBA00022857"/>
    </source>
</evidence>
<dbReference type="EC" id="1.1.1.25" evidence="2 8"/>
<dbReference type="GO" id="GO:0005829">
    <property type="term" value="C:cytosol"/>
    <property type="evidence" value="ECO:0007669"/>
    <property type="project" value="TreeGrafter"/>
</dbReference>
<comment type="caution">
    <text evidence="12">The sequence shown here is derived from an EMBL/GenBank/DDBJ whole genome shotgun (WGS) entry which is preliminary data.</text>
</comment>
<dbReference type="Pfam" id="PF01488">
    <property type="entry name" value="Shikimate_DH"/>
    <property type="match status" value="1"/>
</dbReference>
<keyword evidence="3 8" id="KW-0028">Amino-acid biosynthesis</keyword>
<evidence type="ECO:0000256" key="1">
    <source>
        <dbReference type="ARBA" id="ARBA00004871"/>
    </source>
</evidence>
<dbReference type="RefSeq" id="WP_104229257.1">
    <property type="nucleotide sequence ID" value="NZ_PSNW01000002.1"/>
</dbReference>
<accession>A0A2S5TJ90</accession>
<feature type="binding site" evidence="8">
    <location>
        <position position="101"/>
    </location>
    <ligand>
        <name>shikimate</name>
        <dbReference type="ChEBI" id="CHEBI:36208"/>
    </ligand>
</feature>
<comment type="pathway">
    <text evidence="1 8">Metabolic intermediate biosynthesis; chorismate biosynthesis; chorismate from D-erythrose 4-phosphate and phosphoenolpyruvate: step 4/7.</text>
</comment>
<dbReference type="Pfam" id="PF18317">
    <property type="entry name" value="SDH_C"/>
    <property type="match status" value="1"/>
</dbReference>
<feature type="domain" description="Shikimate dehydrogenase substrate binding N-terminal" evidence="10">
    <location>
        <begin position="6"/>
        <end position="88"/>
    </location>
</feature>